<dbReference type="SMART" id="SM00220">
    <property type="entry name" value="S_TKc"/>
    <property type="match status" value="1"/>
</dbReference>
<dbReference type="Proteomes" id="UP000186955">
    <property type="component" value="Unassembled WGS sequence"/>
</dbReference>
<dbReference type="Pfam" id="PF00069">
    <property type="entry name" value="Pkinase"/>
    <property type="match status" value="1"/>
</dbReference>
<dbReference type="InterPro" id="IPR011009">
    <property type="entry name" value="Kinase-like_dom_sf"/>
</dbReference>
<name>A0A1Q5UPL5_9EURO</name>
<accession>A0A1Q5UPL5</accession>
<proteinExistence type="predicted"/>
<dbReference type="SUPFAM" id="SSF56112">
    <property type="entry name" value="Protein kinase-like (PK-like)"/>
    <property type="match status" value="1"/>
</dbReference>
<feature type="domain" description="Protein kinase" evidence="3">
    <location>
        <begin position="117"/>
        <end position="454"/>
    </location>
</feature>
<dbReference type="InterPro" id="IPR045269">
    <property type="entry name" value="Atg1-like"/>
</dbReference>
<evidence type="ECO:0000313" key="4">
    <source>
        <dbReference type="EMBL" id="OKP14425.1"/>
    </source>
</evidence>
<comment type="subcellular location">
    <subcellularLocation>
        <location evidence="1">Preautophagosomal structure membrane</location>
        <topology evidence="1">Peripheral membrane protein</topology>
    </subcellularLocation>
</comment>
<dbReference type="GO" id="GO:0004674">
    <property type="term" value="F:protein serine/threonine kinase activity"/>
    <property type="evidence" value="ECO:0007669"/>
    <property type="project" value="InterPro"/>
</dbReference>
<evidence type="ECO:0000256" key="1">
    <source>
        <dbReference type="ARBA" id="ARBA00004623"/>
    </source>
</evidence>
<dbReference type="GO" id="GO:0010506">
    <property type="term" value="P:regulation of autophagy"/>
    <property type="evidence" value="ECO:0007669"/>
    <property type="project" value="InterPro"/>
</dbReference>
<keyword evidence="5" id="KW-1185">Reference proteome</keyword>
<evidence type="ECO:0000256" key="2">
    <source>
        <dbReference type="ARBA" id="ARBA00030237"/>
    </source>
</evidence>
<dbReference type="PANTHER" id="PTHR24348">
    <property type="entry name" value="SERINE/THREONINE-PROTEIN KINASE UNC-51-RELATED"/>
    <property type="match status" value="1"/>
</dbReference>
<dbReference type="PROSITE" id="PS50011">
    <property type="entry name" value="PROTEIN_KINASE_DOM"/>
    <property type="match status" value="1"/>
</dbReference>
<dbReference type="STRING" id="1316194.A0A1Q5UPL5"/>
<dbReference type="InterPro" id="IPR000719">
    <property type="entry name" value="Prot_kinase_dom"/>
</dbReference>
<dbReference type="EMBL" id="MNBE01000098">
    <property type="protein sequence ID" value="OKP14425.1"/>
    <property type="molecule type" value="Genomic_DNA"/>
</dbReference>
<protein>
    <recommendedName>
        <fullName evidence="2">Autophagy-related protein 1</fullName>
    </recommendedName>
</protein>
<organism evidence="4 5">
    <name type="scientific">Penicillium subrubescens</name>
    <dbReference type="NCBI Taxonomy" id="1316194"/>
    <lineage>
        <taxon>Eukaryota</taxon>
        <taxon>Fungi</taxon>
        <taxon>Dikarya</taxon>
        <taxon>Ascomycota</taxon>
        <taxon>Pezizomycotina</taxon>
        <taxon>Eurotiomycetes</taxon>
        <taxon>Eurotiomycetidae</taxon>
        <taxon>Eurotiales</taxon>
        <taxon>Aspergillaceae</taxon>
        <taxon>Penicillium</taxon>
    </lineage>
</organism>
<evidence type="ECO:0000313" key="5">
    <source>
        <dbReference type="Proteomes" id="UP000186955"/>
    </source>
</evidence>
<dbReference type="PANTHER" id="PTHR24348:SF68">
    <property type="entry name" value="SERINE_THREONINE-PROTEIN KINASE ATG1C"/>
    <property type="match status" value="1"/>
</dbReference>
<dbReference type="AlphaFoldDB" id="A0A1Q5UPL5"/>
<gene>
    <name evidence="4" type="ORF">PENSUB_14037</name>
</gene>
<evidence type="ECO:0000259" key="3">
    <source>
        <dbReference type="PROSITE" id="PS50011"/>
    </source>
</evidence>
<comment type="caution">
    <text evidence="4">The sequence shown here is derived from an EMBL/GenBank/DDBJ whole genome shotgun (WGS) entry which is preliminary data.</text>
</comment>
<dbReference type="GO" id="GO:0034045">
    <property type="term" value="C:phagophore assembly site membrane"/>
    <property type="evidence" value="ECO:0007669"/>
    <property type="project" value="UniProtKB-SubCell"/>
</dbReference>
<reference evidence="4 5" key="1">
    <citation type="submission" date="2016-10" db="EMBL/GenBank/DDBJ databases">
        <title>Genome sequence of the ascomycete fungus Penicillium subrubescens.</title>
        <authorList>
            <person name="De Vries R.P."/>
            <person name="Peng M."/>
            <person name="Dilokpimol A."/>
            <person name="Hilden K."/>
            <person name="Makela M.R."/>
            <person name="Grigoriev I."/>
            <person name="Riley R."/>
            <person name="Granchi Z."/>
        </authorList>
    </citation>
    <scope>NUCLEOTIDE SEQUENCE [LARGE SCALE GENOMIC DNA]</scope>
    <source>
        <strain evidence="4 5">CBS 132785</strain>
    </source>
</reference>
<dbReference type="GO" id="GO:0005524">
    <property type="term" value="F:ATP binding"/>
    <property type="evidence" value="ECO:0007669"/>
    <property type="project" value="InterPro"/>
</dbReference>
<sequence>MNWNWNMRYWTPEYWKGAFCFTARDLVNPQSELAQRYPHLYQVFRHRLESAYAARDNRPVSLCSHTRLPHGYKGFRSDTDSFQKKNELFGFCDSSERGKNAARNRMNNMCSEITDQMDVYGTAGQGSFGSVFLARERSDSNNQNNPENLKHYAVKVQQHNTLLGAENTGHRGPPNGPVPDNRKSLRYVPEEALIMLFLTDSDRFPTLDAVYTHDRYQAIVMSPCIDYNTERQPSPPKDHSRRFPALTARYLLTKDHKPLLNPTEGGKVATQLFQAMRQLADMNAWHNDISVNNILVDENLNAQMIDLGDFGFALEERDFFERHYMYVPFQEYQLSPELAQYISNQVGSAVNFEVPHDARQESMWKFATMIYGILHGFWPWNEAPKDGGRHPDLLNHRVYTDPRHLLDRRHRILNAPLPIDENLPQDCKDVLQALFSKNPEDRPTLAELEGYPWFSQWARETQYFERPFSRDFQKVCSRRKRY</sequence>
<dbReference type="Gene3D" id="1.10.510.10">
    <property type="entry name" value="Transferase(Phosphotransferase) domain 1"/>
    <property type="match status" value="1"/>
</dbReference>